<reference evidence="9 10" key="1">
    <citation type="submission" date="2024-04" db="EMBL/GenBank/DDBJ databases">
        <title>Genome sequencing and metabolic network reconstruction of aminoacids and betaine degradation by Anoxynatronum sibiricum.</title>
        <authorList>
            <person name="Detkova E.N."/>
            <person name="Boltjanskaja Y.V."/>
            <person name="Mardanov A.V."/>
            <person name="Kevbrin V."/>
        </authorList>
    </citation>
    <scope>NUCLEOTIDE SEQUENCE [LARGE SCALE GENOMIC DNA]</scope>
    <source>
        <strain evidence="9 10">Z-7981</strain>
    </source>
</reference>
<keyword evidence="2 8" id="KW-0808">Transferase</keyword>
<organism evidence="9 10">
    <name type="scientific">Anoxynatronum sibiricum</name>
    <dbReference type="NCBI Taxonomy" id="210623"/>
    <lineage>
        <taxon>Bacteria</taxon>
        <taxon>Bacillati</taxon>
        <taxon>Bacillota</taxon>
        <taxon>Clostridia</taxon>
        <taxon>Eubacteriales</taxon>
        <taxon>Clostridiaceae</taxon>
        <taxon>Anoxynatronum</taxon>
    </lineage>
</organism>
<comment type="catalytic activity">
    <reaction evidence="8">
        <text>L-seryl-[protein] + UTP = O-(5'-uridylyl)-L-seryl-[protein] + diphosphate</text>
        <dbReference type="Rhea" id="RHEA:64604"/>
        <dbReference type="Rhea" id="RHEA-COMP:9863"/>
        <dbReference type="Rhea" id="RHEA-COMP:16635"/>
        <dbReference type="ChEBI" id="CHEBI:29999"/>
        <dbReference type="ChEBI" id="CHEBI:33019"/>
        <dbReference type="ChEBI" id="CHEBI:46398"/>
        <dbReference type="ChEBI" id="CHEBI:156051"/>
    </reaction>
</comment>
<comment type="catalytic activity">
    <reaction evidence="8">
        <text>L-histidyl-[protein] + UTP = N(tele)-(5'-uridylyl)-L-histidyl-[protein] + diphosphate</text>
        <dbReference type="Rhea" id="RHEA:83891"/>
        <dbReference type="Rhea" id="RHEA-COMP:9745"/>
        <dbReference type="Rhea" id="RHEA-COMP:20239"/>
        <dbReference type="ChEBI" id="CHEBI:29979"/>
        <dbReference type="ChEBI" id="CHEBI:33019"/>
        <dbReference type="ChEBI" id="CHEBI:46398"/>
        <dbReference type="ChEBI" id="CHEBI:233474"/>
    </reaction>
</comment>
<feature type="binding site" evidence="8">
    <location>
        <position position="278"/>
    </location>
    <ligand>
        <name>Mg(2+)</name>
        <dbReference type="ChEBI" id="CHEBI:18420"/>
    </ligand>
</feature>
<keyword evidence="7 8" id="KW-0460">Magnesium</keyword>
<keyword evidence="4 8" id="KW-0479">Metal-binding</keyword>
<comment type="catalytic activity">
    <reaction evidence="8">
        <text>L-tyrosyl-[protein] + UTP = O-(5'-uridylyl)-L-tyrosyl-[protein] + diphosphate</text>
        <dbReference type="Rhea" id="RHEA:83887"/>
        <dbReference type="Rhea" id="RHEA-COMP:10136"/>
        <dbReference type="Rhea" id="RHEA-COMP:20238"/>
        <dbReference type="ChEBI" id="CHEBI:33019"/>
        <dbReference type="ChEBI" id="CHEBI:46398"/>
        <dbReference type="ChEBI" id="CHEBI:46858"/>
        <dbReference type="ChEBI" id="CHEBI:90602"/>
    </reaction>
</comment>
<feature type="binding site" evidence="8">
    <location>
        <position position="269"/>
    </location>
    <ligand>
        <name>Mg(2+)</name>
        <dbReference type="ChEBI" id="CHEBI:18420"/>
    </ligand>
</feature>
<dbReference type="PANTHER" id="PTHR32057:SF14">
    <property type="entry name" value="PROTEIN ADENYLYLTRANSFERASE SELO, MITOCHONDRIAL"/>
    <property type="match status" value="1"/>
</dbReference>
<feature type="binding site" evidence="8">
    <location>
        <position position="108"/>
    </location>
    <ligand>
        <name>ATP</name>
        <dbReference type="ChEBI" id="CHEBI:30616"/>
    </ligand>
</feature>
<evidence type="ECO:0000256" key="3">
    <source>
        <dbReference type="ARBA" id="ARBA00022695"/>
    </source>
</evidence>
<comment type="catalytic activity">
    <reaction evidence="8">
        <text>L-threonyl-[protein] + ATP = 3-O-(5'-adenylyl)-L-threonyl-[protein] + diphosphate</text>
        <dbReference type="Rhea" id="RHEA:54292"/>
        <dbReference type="Rhea" id="RHEA-COMP:11060"/>
        <dbReference type="Rhea" id="RHEA-COMP:13847"/>
        <dbReference type="ChEBI" id="CHEBI:30013"/>
        <dbReference type="ChEBI" id="CHEBI:30616"/>
        <dbReference type="ChEBI" id="CHEBI:33019"/>
        <dbReference type="ChEBI" id="CHEBI:138113"/>
        <dbReference type="EC" id="2.7.7.108"/>
    </reaction>
</comment>
<sequence length="503" mass="55599">MISDNHHLNHTTTAGNIDGQQMGWHFDNSYLNLPNGLYTLVKPTPVTAPDLVLFNETLAASLGLNVAVLNTPVGAAILSGNQLPSGTASLAQAYAGHQFGQFVLLGDGRAILLGEHMTPMGKRFDIQLKGSGATPYSRRGDGRAALGPMLREYLISEAMNALGIPTSRSLAVVTTGEPVLRETQLEGAVLTRVAASHIRVGTFQYAAARLSSEDLRSLADYTIQRHYPEISSSDEPYLSLLQSVIYRQASLVAQWMLAGFIHGVMNTDNMAISGETIDYGPCAFMDTYHPGTVFSSIDHGGRYAYGNQPSIAGWNLARFAETLLPLLHSKKEIAMTTAQGALEKYASLYQQHWLQGMRSKLGLFNEEDQDESLITRLLSLIETHKEDYTNTFLALTHDKTTETSLSTQPDFSDWLAAWQARRKRQPYSINESQALMHQSNPAVIPRNHHVEQVLEAAVYHHDFQGFHRFLEALSQPYAHTSSQQTYADPPPPSFKRYRTFCGT</sequence>
<keyword evidence="3 8" id="KW-0548">Nucleotidyltransferase</keyword>
<feature type="binding site" evidence="8">
    <location>
        <position position="106"/>
    </location>
    <ligand>
        <name>ATP</name>
        <dbReference type="ChEBI" id="CHEBI:30616"/>
    </ligand>
</feature>
<comment type="caution">
    <text evidence="9">The sequence shown here is derived from an EMBL/GenBank/DDBJ whole genome shotgun (WGS) entry which is preliminary data.</text>
</comment>
<proteinExistence type="inferred from homology"/>
<feature type="binding site" evidence="8">
    <location>
        <position position="129"/>
    </location>
    <ligand>
        <name>ATP</name>
        <dbReference type="ChEBI" id="CHEBI:30616"/>
    </ligand>
</feature>
<dbReference type="EMBL" id="JBCITM010000011">
    <property type="protein sequence ID" value="MEN1761094.1"/>
    <property type="molecule type" value="Genomic_DNA"/>
</dbReference>
<dbReference type="Proteomes" id="UP001407405">
    <property type="component" value="Unassembled WGS sequence"/>
</dbReference>
<evidence type="ECO:0000256" key="2">
    <source>
        <dbReference type="ARBA" id="ARBA00022679"/>
    </source>
</evidence>
<comment type="catalytic activity">
    <reaction evidence="8">
        <text>L-seryl-[protein] + ATP = 3-O-(5'-adenylyl)-L-seryl-[protein] + diphosphate</text>
        <dbReference type="Rhea" id="RHEA:58120"/>
        <dbReference type="Rhea" id="RHEA-COMP:9863"/>
        <dbReference type="Rhea" id="RHEA-COMP:15073"/>
        <dbReference type="ChEBI" id="CHEBI:29999"/>
        <dbReference type="ChEBI" id="CHEBI:30616"/>
        <dbReference type="ChEBI" id="CHEBI:33019"/>
        <dbReference type="ChEBI" id="CHEBI:142516"/>
        <dbReference type="EC" id="2.7.7.108"/>
    </reaction>
</comment>
<feature type="binding site" evidence="8">
    <location>
        <position position="192"/>
    </location>
    <ligand>
        <name>ATP</name>
        <dbReference type="ChEBI" id="CHEBI:30616"/>
    </ligand>
</feature>
<feature type="binding site" evidence="8">
    <location>
        <position position="109"/>
    </location>
    <ligand>
        <name>ATP</name>
        <dbReference type="ChEBI" id="CHEBI:30616"/>
    </ligand>
</feature>
<protein>
    <recommendedName>
        <fullName evidence="8">Protein nucleotidyltransferase YdiU</fullName>
        <ecNumber evidence="8">2.7.7.-</ecNumber>
    </recommendedName>
    <alternativeName>
        <fullName evidence="8">Protein adenylyltransferase YdiU</fullName>
        <ecNumber evidence="8">2.7.7.108</ecNumber>
    </alternativeName>
    <alternativeName>
        <fullName evidence="8">Protein uridylyltransferase YdiU</fullName>
        <ecNumber evidence="8">2.7.7.-</ecNumber>
    </alternativeName>
</protein>
<keyword evidence="5 8" id="KW-0547">Nucleotide-binding</keyword>
<keyword evidence="10" id="KW-1185">Reference proteome</keyword>
<dbReference type="HAMAP" id="MF_00692">
    <property type="entry name" value="SelO"/>
    <property type="match status" value="1"/>
</dbReference>
<comment type="similarity">
    <text evidence="1 8">Belongs to the SELO family.</text>
</comment>
<keyword evidence="6 8" id="KW-0067">ATP-binding</keyword>
<dbReference type="EC" id="2.7.7.-" evidence="8"/>
<gene>
    <name evidence="8" type="primary">ydiU</name>
    <name evidence="8" type="synonym">selO</name>
    <name evidence="9" type="ORF">AAIG11_11445</name>
</gene>
<comment type="function">
    <text evidence="8">Nucleotidyltransferase involved in the post-translational modification of proteins. It can catalyze the addition of adenosine monophosphate (AMP) or uridine monophosphate (UMP) to a protein, resulting in modifications known as AMPylation and UMPylation.</text>
</comment>
<evidence type="ECO:0000313" key="9">
    <source>
        <dbReference type="EMBL" id="MEN1761094.1"/>
    </source>
</evidence>
<dbReference type="NCBIfam" id="NF000658">
    <property type="entry name" value="PRK00029.1"/>
    <property type="match status" value="1"/>
</dbReference>
<feature type="binding site" evidence="8">
    <location>
        <position position="278"/>
    </location>
    <ligand>
        <name>ATP</name>
        <dbReference type="ChEBI" id="CHEBI:30616"/>
    </ligand>
</feature>
<comment type="cofactor">
    <cofactor evidence="8">
        <name>Mg(2+)</name>
        <dbReference type="ChEBI" id="CHEBI:18420"/>
    </cofactor>
    <cofactor evidence="8">
        <name>Mn(2+)</name>
        <dbReference type="ChEBI" id="CHEBI:29035"/>
    </cofactor>
</comment>
<dbReference type="PANTHER" id="PTHR32057">
    <property type="entry name" value="PROTEIN ADENYLYLTRANSFERASE SELO, MITOCHONDRIAL"/>
    <property type="match status" value="1"/>
</dbReference>
<keyword evidence="8" id="KW-0464">Manganese</keyword>
<dbReference type="Pfam" id="PF02696">
    <property type="entry name" value="SelO"/>
    <property type="match status" value="1"/>
</dbReference>
<evidence type="ECO:0000256" key="5">
    <source>
        <dbReference type="ARBA" id="ARBA00022741"/>
    </source>
</evidence>
<accession>A0ABU9VV93</accession>
<evidence type="ECO:0000256" key="6">
    <source>
        <dbReference type="ARBA" id="ARBA00022840"/>
    </source>
</evidence>
<evidence type="ECO:0000256" key="4">
    <source>
        <dbReference type="ARBA" id="ARBA00022723"/>
    </source>
</evidence>
<dbReference type="EC" id="2.7.7.108" evidence="8"/>
<feature type="binding site" evidence="8">
    <location>
        <position position="199"/>
    </location>
    <ligand>
        <name>ATP</name>
        <dbReference type="ChEBI" id="CHEBI:30616"/>
    </ligand>
</feature>
<name>A0ABU9VV93_9CLOT</name>
<feature type="binding site" evidence="8">
    <location>
        <position position="141"/>
    </location>
    <ligand>
        <name>ATP</name>
        <dbReference type="ChEBI" id="CHEBI:30616"/>
    </ligand>
</feature>
<feature type="active site" description="Proton acceptor" evidence="8">
    <location>
        <position position="268"/>
    </location>
</feature>
<dbReference type="RefSeq" id="WP_343186408.1">
    <property type="nucleotide sequence ID" value="NZ_JBCITM010000011.1"/>
</dbReference>
<comment type="catalytic activity">
    <reaction evidence="8">
        <text>L-tyrosyl-[protein] + ATP = O-(5'-adenylyl)-L-tyrosyl-[protein] + diphosphate</text>
        <dbReference type="Rhea" id="RHEA:54288"/>
        <dbReference type="Rhea" id="RHEA-COMP:10136"/>
        <dbReference type="Rhea" id="RHEA-COMP:13846"/>
        <dbReference type="ChEBI" id="CHEBI:30616"/>
        <dbReference type="ChEBI" id="CHEBI:33019"/>
        <dbReference type="ChEBI" id="CHEBI:46858"/>
        <dbReference type="ChEBI" id="CHEBI:83624"/>
        <dbReference type="EC" id="2.7.7.108"/>
    </reaction>
</comment>
<evidence type="ECO:0000256" key="7">
    <source>
        <dbReference type="ARBA" id="ARBA00022842"/>
    </source>
</evidence>
<evidence type="ECO:0000256" key="1">
    <source>
        <dbReference type="ARBA" id="ARBA00009747"/>
    </source>
</evidence>
<feature type="binding site" evidence="8">
    <location>
        <position position="142"/>
    </location>
    <ligand>
        <name>ATP</name>
        <dbReference type="ChEBI" id="CHEBI:30616"/>
    </ligand>
</feature>
<dbReference type="InterPro" id="IPR003846">
    <property type="entry name" value="SelO"/>
</dbReference>
<evidence type="ECO:0000313" key="10">
    <source>
        <dbReference type="Proteomes" id="UP001407405"/>
    </source>
</evidence>
<evidence type="ECO:0000256" key="8">
    <source>
        <dbReference type="HAMAP-Rule" id="MF_00692"/>
    </source>
</evidence>